<dbReference type="EMBL" id="JACGWN010000014">
    <property type="protein sequence ID" value="KAL0405303.1"/>
    <property type="molecule type" value="Genomic_DNA"/>
</dbReference>
<proteinExistence type="predicted"/>
<reference evidence="1" key="1">
    <citation type="submission" date="2020-06" db="EMBL/GenBank/DDBJ databases">
        <authorList>
            <person name="Li T."/>
            <person name="Hu X."/>
            <person name="Zhang T."/>
            <person name="Song X."/>
            <person name="Zhang H."/>
            <person name="Dai N."/>
            <person name="Sheng W."/>
            <person name="Hou X."/>
            <person name="Wei L."/>
        </authorList>
    </citation>
    <scope>NUCLEOTIDE SEQUENCE</scope>
    <source>
        <strain evidence="1">KEN1</strain>
        <tissue evidence="1">Leaf</tissue>
    </source>
</reference>
<protein>
    <submittedName>
        <fullName evidence="1">Uncharacterized protein</fullName>
    </submittedName>
</protein>
<gene>
    <name evidence="1" type="ORF">Slati_3844200</name>
</gene>
<comment type="caution">
    <text evidence="1">The sequence shown here is derived from an EMBL/GenBank/DDBJ whole genome shotgun (WGS) entry which is preliminary data.</text>
</comment>
<evidence type="ECO:0000313" key="1">
    <source>
        <dbReference type="EMBL" id="KAL0405303.1"/>
    </source>
</evidence>
<dbReference type="AlphaFoldDB" id="A0AAW2TM54"/>
<sequence length="94" mass="10898">MLIEKADKFSPPLAMSEVGAARAPTFLVREHEMTYWWDCDDESIFRVFHMCVGKYIQKTFSVAGSSLVRPLWLANEIWLQLQVYWPARTSSKSP</sequence>
<reference evidence="1" key="2">
    <citation type="journal article" date="2024" name="Plant">
        <title>Genomic evolution and insights into agronomic trait innovations of Sesamum species.</title>
        <authorList>
            <person name="Miao H."/>
            <person name="Wang L."/>
            <person name="Qu L."/>
            <person name="Liu H."/>
            <person name="Sun Y."/>
            <person name="Le M."/>
            <person name="Wang Q."/>
            <person name="Wei S."/>
            <person name="Zheng Y."/>
            <person name="Lin W."/>
            <person name="Duan Y."/>
            <person name="Cao H."/>
            <person name="Xiong S."/>
            <person name="Wang X."/>
            <person name="Wei L."/>
            <person name="Li C."/>
            <person name="Ma Q."/>
            <person name="Ju M."/>
            <person name="Zhao R."/>
            <person name="Li G."/>
            <person name="Mu C."/>
            <person name="Tian Q."/>
            <person name="Mei H."/>
            <person name="Zhang T."/>
            <person name="Gao T."/>
            <person name="Zhang H."/>
        </authorList>
    </citation>
    <scope>NUCLEOTIDE SEQUENCE</scope>
    <source>
        <strain evidence="1">KEN1</strain>
    </source>
</reference>
<accession>A0AAW2TM54</accession>
<organism evidence="1">
    <name type="scientific">Sesamum latifolium</name>
    <dbReference type="NCBI Taxonomy" id="2727402"/>
    <lineage>
        <taxon>Eukaryota</taxon>
        <taxon>Viridiplantae</taxon>
        <taxon>Streptophyta</taxon>
        <taxon>Embryophyta</taxon>
        <taxon>Tracheophyta</taxon>
        <taxon>Spermatophyta</taxon>
        <taxon>Magnoliopsida</taxon>
        <taxon>eudicotyledons</taxon>
        <taxon>Gunneridae</taxon>
        <taxon>Pentapetalae</taxon>
        <taxon>asterids</taxon>
        <taxon>lamiids</taxon>
        <taxon>Lamiales</taxon>
        <taxon>Pedaliaceae</taxon>
        <taxon>Sesamum</taxon>
    </lineage>
</organism>
<name>A0AAW2TM54_9LAMI</name>